<dbReference type="RefSeq" id="WP_277418154.1">
    <property type="nucleotide sequence ID" value="NZ_CP119083.1"/>
</dbReference>
<dbReference type="EMBL" id="CP119083">
    <property type="protein sequence ID" value="WEF35501.1"/>
    <property type="molecule type" value="Genomic_DNA"/>
</dbReference>
<protein>
    <submittedName>
        <fullName evidence="3">DUF6396 domain-containing protein</fullName>
    </submittedName>
</protein>
<keyword evidence="1" id="KW-0472">Membrane</keyword>
<feature type="domain" description="DUF6396" evidence="2">
    <location>
        <begin position="274"/>
        <end position="334"/>
    </location>
</feature>
<evidence type="ECO:0000256" key="1">
    <source>
        <dbReference type="SAM" id="Phobius"/>
    </source>
</evidence>
<proteinExistence type="predicted"/>
<evidence type="ECO:0000313" key="3">
    <source>
        <dbReference type="EMBL" id="WEF35501.1"/>
    </source>
</evidence>
<organism evidence="3 4">
    <name type="scientific">Pseudoduganella chitinolytica</name>
    <dbReference type="NCBI Taxonomy" id="34070"/>
    <lineage>
        <taxon>Bacteria</taxon>
        <taxon>Pseudomonadati</taxon>
        <taxon>Pseudomonadota</taxon>
        <taxon>Betaproteobacteria</taxon>
        <taxon>Burkholderiales</taxon>
        <taxon>Oxalobacteraceae</taxon>
        <taxon>Telluria group</taxon>
        <taxon>Pseudoduganella</taxon>
    </lineage>
</organism>
<dbReference type="InterPro" id="IPR050767">
    <property type="entry name" value="Sel1_AlgK"/>
</dbReference>
<evidence type="ECO:0000313" key="4">
    <source>
        <dbReference type="Proteomes" id="UP001216510"/>
    </source>
</evidence>
<dbReference type="Pfam" id="PF19933">
    <property type="entry name" value="DUF6396"/>
    <property type="match status" value="1"/>
</dbReference>
<evidence type="ECO:0000259" key="2">
    <source>
        <dbReference type="Pfam" id="PF19933"/>
    </source>
</evidence>
<dbReference type="SUPFAM" id="SSF81901">
    <property type="entry name" value="HCP-like"/>
    <property type="match status" value="1"/>
</dbReference>
<dbReference type="InterPro" id="IPR011990">
    <property type="entry name" value="TPR-like_helical_dom_sf"/>
</dbReference>
<gene>
    <name evidence="3" type="ORF">PX653_12350</name>
</gene>
<dbReference type="InterPro" id="IPR006597">
    <property type="entry name" value="Sel1-like"/>
</dbReference>
<dbReference type="PANTHER" id="PTHR11102:SF160">
    <property type="entry name" value="ERAD-ASSOCIATED E3 UBIQUITIN-PROTEIN LIGASE COMPONENT HRD3"/>
    <property type="match status" value="1"/>
</dbReference>
<sequence>MKKLHLRKLTYGVLAVVAAICFFMGFKVPYTHYKAEQALPRNEQLPLFNPHRPAFTCEIEATKVPPIDAQADAWFREARALEDPDTWEEDRDYKKIVQLTRAAAERRHWKAMLNLASLYLEERDPPHGPDDAVALVEEAMRLGIPAAYDRMGTYYMEGIGVPAGASLAFAFWQKAAEMGSPQAMAYLGDKISATWDSPKDGFWANIPVATKMLGCALGQGYGPAASTLYYLQAWPRSPNGSRSGPRTAATKALALQTLQQGIRLGCANCARFLLVEFEQPDDLADMLVPHLDKARSERYRVLYDALHWNPDLRLPNLDKILPLPPAQLPQWNGDKKALIEAAKGVTLKRGQAEPGPAPQANGRAQVEAAYDLHPCDDTTAEGTAPCAGYWAPTAPGGSAQLRKHLATLPPGLYRPGEPFDSLYDPAVTGAAPIAGLVWRCFITVHRDHSAVAPVAVAGIAREILPAELGLSCAADMPCPATGVWQPWLPSGHPASAALNQPWRQAWMTAGQRFPIPWHGAEPPFDPIELTWHLMEAGKTSNGSQTA</sequence>
<keyword evidence="4" id="KW-1185">Reference proteome</keyword>
<dbReference type="InterPro" id="IPR045653">
    <property type="entry name" value="DUF6396"/>
</dbReference>
<accession>A0ABY8BIL8</accession>
<reference evidence="3 4" key="1">
    <citation type="submission" date="2023-02" db="EMBL/GenBank/DDBJ databases">
        <title>Gemone sequence of Telluria chitinolytica ACM 3522T.</title>
        <authorList>
            <person name="Frediansyah A."/>
            <person name="Miess H."/>
            <person name="Gross H."/>
        </authorList>
    </citation>
    <scope>NUCLEOTIDE SEQUENCE [LARGE SCALE GENOMIC DNA]</scope>
    <source>
        <strain evidence="3 4">ACM 3522</strain>
    </source>
</reference>
<dbReference type="Proteomes" id="UP001216510">
    <property type="component" value="Chromosome"/>
</dbReference>
<dbReference type="Gene3D" id="1.25.40.10">
    <property type="entry name" value="Tetratricopeptide repeat domain"/>
    <property type="match status" value="1"/>
</dbReference>
<name>A0ABY8BIL8_9BURK</name>
<feature type="transmembrane region" description="Helical" evidence="1">
    <location>
        <begin position="9"/>
        <end position="26"/>
    </location>
</feature>
<dbReference type="PANTHER" id="PTHR11102">
    <property type="entry name" value="SEL-1-LIKE PROTEIN"/>
    <property type="match status" value="1"/>
</dbReference>
<keyword evidence="1" id="KW-1133">Transmembrane helix</keyword>
<dbReference type="SMART" id="SM00671">
    <property type="entry name" value="SEL1"/>
    <property type="match status" value="1"/>
</dbReference>
<keyword evidence="1" id="KW-0812">Transmembrane</keyword>